<gene>
    <name evidence="2" type="ORF">GCM10011600_26180</name>
</gene>
<dbReference type="AlphaFoldDB" id="A0A8J3GSN1"/>
<evidence type="ECO:0008006" key="4">
    <source>
        <dbReference type="Google" id="ProtNLM"/>
    </source>
</evidence>
<dbReference type="Pfam" id="PF11228">
    <property type="entry name" value="DUF3027"/>
    <property type="match status" value="1"/>
</dbReference>
<proteinExistence type="predicted"/>
<dbReference type="EMBL" id="BNAI01000007">
    <property type="protein sequence ID" value="GHF23783.1"/>
    <property type="molecule type" value="Genomic_DNA"/>
</dbReference>
<protein>
    <recommendedName>
        <fullName evidence="4">DUF3027 domain-containing protein</fullName>
    </recommendedName>
</protein>
<evidence type="ECO:0000256" key="1">
    <source>
        <dbReference type="SAM" id="MobiDB-lite"/>
    </source>
</evidence>
<keyword evidence="3" id="KW-1185">Reference proteome</keyword>
<reference evidence="2" key="2">
    <citation type="submission" date="2020-09" db="EMBL/GenBank/DDBJ databases">
        <authorList>
            <person name="Sun Q."/>
            <person name="Zhou Y."/>
        </authorList>
    </citation>
    <scope>NUCLEOTIDE SEQUENCE</scope>
    <source>
        <strain evidence="2">CGMCC 1.16548</strain>
    </source>
</reference>
<sequence length="166" mass="17632">MTQEEVARAALAEISPAGTVGDLLDSTAQDDGTATLRFVSTLPGYPGWHWSVSVAEIAGEAPTVMEAELMPGEGALLAPDWVPWAERLEDYRAAQALIAAEGAVDDLDDDDLADERDEDDDLGDDPDDGIDFEDDDLLGVPLGGVDEEDEAEAESDDDGPEQPDET</sequence>
<reference evidence="2" key="1">
    <citation type="journal article" date="2014" name="Int. J. Syst. Evol. Microbiol.">
        <title>Complete genome sequence of Corynebacterium casei LMG S-19264T (=DSM 44701T), isolated from a smear-ripened cheese.</title>
        <authorList>
            <consortium name="US DOE Joint Genome Institute (JGI-PGF)"/>
            <person name="Walter F."/>
            <person name="Albersmeier A."/>
            <person name="Kalinowski J."/>
            <person name="Ruckert C."/>
        </authorList>
    </citation>
    <scope>NUCLEOTIDE SEQUENCE</scope>
    <source>
        <strain evidence="2">CGMCC 1.16548</strain>
    </source>
</reference>
<organism evidence="2 3">
    <name type="scientific">Pseudolysinimonas yzui</name>
    <dbReference type="NCBI Taxonomy" id="2708254"/>
    <lineage>
        <taxon>Bacteria</taxon>
        <taxon>Bacillati</taxon>
        <taxon>Actinomycetota</taxon>
        <taxon>Actinomycetes</taxon>
        <taxon>Micrococcales</taxon>
        <taxon>Microbacteriaceae</taxon>
        <taxon>Pseudolysinimonas</taxon>
    </lineage>
</organism>
<dbReference type="Proteomes" id="UP000617531">
    <property type="component" value="Unassembled WGS sequence"/>
</dbReference>
<feature type="compositionally biased region" description="Acidic residues" evidence="1">
    <location>
        <begin position="103"/>
        <end position="137"/>
    </location>
</feature>
<dbReference type="RefSeq" id="WP_191284005.1">
    <property type="nucleotide sequence ID" value="NZ_BNAI01000007.1"/>
</dbReference>
<feature type="region of interest" description="Disordered" evidence="1">
    <location>
        <begin position="102"/>
        <end position="166"/>
    </location>
</feature>
<dbReference type="InterPro" id="IPR021391">
    <property type="entry name" value="DUF3027"/>
</dbReference>
<accession>A0A8J3GSN1</accession>
<comment type="caution">
    <text evidence="2">The sequence shown here is derived from an EMBL/GenBank/DDBJ whole genome shotgun (WGS) entry which is preliminary data.</text>
</comment>
<evidence type="ECO:0000313" key="3">
    <source>
        <dbReference type="Proteomes" id="UP000617531"/>
    </source>
</evidence>
<name>A0A8J3GSN1_9MICO</name>
<evidence type="ECO:0000313" key="2">
    <source>
        <dbReference type="EMBL" id="GHF23783.1"/>
    </source>
</evidence>
<feature type="compositionally biased region" description="Acidic residues" evidence="1">
    <location>
        <begin position="145"/>
        <end position="166"/>
    </location>
</feature>